<dbReference type="Gene3D" id="3.30.420.40">
    <property type="match status" value="2"/>
</dbReference>
<evidence type="ECO:0000313" key="2">
    <source>
        <dbReference type="Proteomes" id="UP001212997"/>
    </source>
</evidence>
<keyword evidence="2" id="KW-1185">Reference proteome</keyword>
<sequence>MPPTTAFTGPYRGLVLSFDIGTTFSGAAYAILDPGQIPKILPITRYPGQENGDFKIPSVLYYSPDGILRAAGAEAMNPELKLEAEDEGLIFVEWFKLHLRPDYMQGIDSEELPPLPRRKTAVQVFSDFLGYLYTCARRYIQESHASGDLLWDSVKDRIDFILTHPNGWEGLQQSKMRQAAVRAQLVPDSAAGRSRIHFVTEGEASLHFCLDSGLATEVREGEGVMVIDAGGGTVDLSTYSIIACSPLRVEEVSAPGCILQGSTRINARARNFLEEKLKNSRYRDDITTMLERFDKATKTTFKDSNEKAYIHFGSLRDRDIEVGIRSGQLILEGSTVAQFFQPSVDAIIEAVKQQLVNPSVSRAVKTAFFVGGFAASPWLYKNLLSSLRETNVRLCRPDNHTNKAVAEGAISFYIEHFVTARIARVTYGSDHVVEFNPTDPEHVIRRARAHTKPSGQIVIPEAFSVLLSKVYTHGTRIRESEEVSVDFYNEGANERALNNVVADIVCYRGRELDPKFMDKESELFSPLCTVTGDTSKVPKVRRNGRNGVYYTQAFKVVLICGLTELKAQLSWMQKGVEKRGPAQVVYDIEATG</sequence>
<dbReference type="CDD" id="cd10170">
    <property type="entry name" value="ASKHA_NBD_HSP70"/>
    <property type="match status" value="1"/>
</dbReference>
<dbReference type="PANTHER" id="PTHR14187">
    <property type="entry name" value="ALPHA KINASE/ELONGATION FACTOR 2 KINASE"/>
    <property type="match status" value="1"/>
</dbReference>
<name>A0AAD5YGX4_9APHY</name>
<dbReference type="EMBL" id="JANAWD010000043">
    <property type="protein sequence ID" value="KAJ3489527.1"/>
    <property type="molecule type" value="Genomic_DNA"/>
</dbReference>
<dbReference type="Gene3D" id="3.90.640.10">
    <property type="entry name" value="Actin, Chain A, domain 4"/>
    <property type="match status" value="1"/>
</dbReference>
<dbReference type="AlphaFoldDB" id="A0AAD5YGX4"/>
<comment type="caution">
    <text evidence="1">The sequence shown here is derived from an EMBL/GenBank/DDBJ whole genome shotgun (WGS) entry which is preliminary data.</text>
</comment>
<proteinExistence type="predicted"/>
<reference evidence="1" key="1">
    <citation type="submission" date="2022-07" db="EMBL/GenBank/DDBJ databases">
        <title>Genome Sequence of Physisporinus lineatus.</title>
        <authorList>
            <person name="Buettner E."/>
        </authorList>
    </citation>
    <scope>NUCLEOTIDE SEQUENCE</scope>
    <source>
        <strain evidence="1">VT162</strain>
    </source>
</reference>
<dbReference type="SUPFAM" id="SSF53067">
    <property type="entry name" value="Actin-like ATPase domain"/>
    <property type="match status" value="2"/>
</dbReference>
<dbReference type="InterPro" id="IPR043129">
    <property type="entry name" value="ATPase_NBD"/>
</dbReference>
<organism evidence="1 2">
    <name type="scientific">Meripilus lineatus</name>
    <dbReference type="NCBI Taxonomy" id="2056292"/>
    <lineage>
        <taxon>Eukaryota</taxon>
        <taxon>Fungi</taxon>
        <taxon>Dikarya</taxon>
        <taxon>Basidiomycota</taxon>
        <taxon>Agaricomycotina</taxon>
        <taxon>Agaricomycetes</taxon>
        <taxon>Polyporales</taxon>
        <taxon>Meripilaceae</taxon>
        <taxon>Meripilus</taxon>
    </lineage>
</organism>
<dbReference type="PANTHER" id="PTHR14187:SF5">
    <property type="entry name" value="HEAT SHOCK 70 KDA PROTEIN 12A"/>
    <property type="match status" value="1"/>
</dbReference>
<evidence type="ECO:0000313" key="1">
    <source>
        <dbReference type="EMBL" id="KAJ3489527.1"/>
    </source>
</evidence>
<protein>
    <submittedName>
        <fullName evidence="1">Uncharacterized protein</fullName>
    </submittedName>
</protein>
<accession>A0AAD5YGX4</accession>
<dbReference type="Proteomes" id="UP001212997">
    <property type="component" value="Unassembled WGS sequence"/>
</dbReference>
<gene>
    <name evidence="1" type="ORF">NLI96_g2044</name>
</gene>